<sequence>MKAIYAILFLIIPVYWGCKTNNKPIKERLQQVATVSGFKMDGYWVWGGSVIKVDSTYHMFASRWPKKREFPYDYFEHSEIVRATSTSFTGPYDFKEVVIGERDSSFWDSNMAHNPTIHKIGNEYVLFYIGSDFSTMRSGSDKYFLRRVGYAVSASIEGPWRRSDQAIINFESNNPAILQDNDSITMVYRDADLKVSLAKASNYSGPYQVINDDVWGDARIEDFYLFKNGGKYHLICEDNIGAITGHERWGAHLFSEDGVNNWQIYKDLVVYDHDIQYDDGSVLHCNRRERPQLFIDEGFIKGLLTAVYDGENSWCQPIEIFPFVRIRND</sequence>
<evidence type="ECO:0000313" key="1">
    <source>
        <dbReference type="EMBL" id="RIH65443.1"/>
    </source>
</evidence>
<protein>
    <recommendedName>
        <fullName evidence="3">Glycosyl hydrolase family 43</fullName>
    </recommendedName>
</protein>
<proteinExistence type="predicted"/>
<keyword evidence="2" id="KW-1185">Reference proteome</keyword>
<dbReference type="RefSeq" id="WP_119349824.1">
    <property type="nucleotide sequence ID" value="NZ_QWET01000006.1"/>
</dbReference>
<dbReference type="OrthoDB" id="9794572at2"/>
<dbReference type="SUPFAM" id="SSF75005">
    <property type="entry name" value="Arabinanase/levansucrase/invertase"/>
    <property type="match status" value="1"/>
</dbReference>
<accession>A0A399D1V8</accession>
<reference evidence="1 2" key="1">
    <citation type="journal article" date="2015" name="Int. J. Syst. Evol. Microbiol.">
        <title>Mariniphaga sediminis sp. nov., isolated from coastal sediment.</title>
        <authorList>
            <person name="Wang F.Q."/>
            <person name="Shen Q.Y."/>
            <person name="Chen G.J."/>
            <person name="Du Z.J."/>
        </authorList>
    </citation>
    <scope>NUCLEOTIDE SEQUENCE [LARGE SCALE GENOMIC DNA]</scope>
    <source>
        <strain evidence="1 2">SY21</strain>
    </source>
</reference>
<dbReference type="Gene3D" id="2.115.10.20">
    <property type="entry name" value="Glycosyl hydrolase domain, family 43"/>
    <property type="match status" value="1"/>
</dbReference>
<organism evidence="1 2">
    <name type="scientific">Mariniphaga sediminis</name>
    <dbReference type="NCBI Taxonomy" id="1628158"/>
    <lineage>
        <taxon>Bacteria</taxon>
        <taxon>Pseudomonadati</taxon>
        <taxon>Bacteroidota</taxon>
        <taxon>Bacteroidia</taxon>
        <taxon>Marinilabiliales</taxon>
        <taxon>Prolixibacteraceae</taxon>
        <taxon>Mariniphaga</taxon>
    </lineage>
</organism>
<evidence type="ECO:0008006" key="3">
    <source>
        <dbReference type="Google" id="ProtNLM"/>
    </source>
</evidence>
<evidence type="ECO:0000313" key="2">
    <source>
        <dbReference type="Proteomes" id="UP000266441"/>
    </source>
</evidence>
<name>A0A399D1V8_9BACT</name>
<dbReference type="EMBL" id="QWET01000006">
    <property type="protein sequence ID" value="RIH65443.1"/>
    <property type="molecule type" value="Genomic_DNA"/>
</dbReference>
<dbReference type="InterPro" id="IPR023296">
    <property type="entry name" value="Glyco_hydro_beta-prop_sf"/>
</dbReference>
<comment type="caution">
    <text evidence="1">The sequence shown here is derived from an EMBL/GenBank/DDBJ whole genome shotgun (WGS) entry which is preliminary data.</text>
</comment>
<dbReference type="AlphaFoldDB" id="A0A399D1V8"/>
<dbReference type="CDD" id="cd08994">
    <property type="entry name" value="GH43_62_32_68_117_130-like"/>
    <property type="match status" value="1"/>
</dbReference>
<dbReference type="Proteomes" id="UP000266441">
    <property type="component" value="Unassembled WGS sequence"/>
</dbReference>
<gene>
    <name evidence="1" type="ORF">D1164_09985</name>
</gene>